<evidence type="ECO:0000256" key="3">
    <source>
        <dbReference type="ARBA" id="ARBA00023002"/>
    </source>
</evidence>
<dbReference type="GO" id="GO:0050660">
    <property type="term" value="F:flavin adenine dinucleotide binding"/>
    <property type="evidence" value="ECO:0007669"/>
    <property type="project" value="InterPro"/>
</dbReference>
<dbReference type="InterPro" id="IPR051209">
    <property type="entry name" value="FAD-bind_Monooxygenase_sf"/>
</dbReference>
<dbReference type="InterPro" id="IPR020946">
    <property type="entry name" value="Flavin_mOase-like"/>
</dbReference>
<dbReference type="STRING" id="1123272.SAMN02745824_1402"/>
<keyword evidence="2" id="KW-0274">FAD</keyword>
<name>A0A1N6D1E3_9SPHN</name>
<proteinExistence type="predicted"/>
<dbReference type="InterPro" id="IPR036188">
    <property type="entry name" value="FAD/NAD-bd_sf"/>
</dbReference>
<dbReference type="EMBL" id="FSQW01000001">
    <property type="protein sequence ID" value="SIN64517.1"/>
    <property type="molecule type" value="Genomic_DNA"/>
</dbReference>
<reference evidence="5" key="1">
    <citation type="submission" date="2016-11" db="EMBL/GenBank/DDBJ databases">
        <authorList>
            <person name="Varghese N."/>
            <person name="Submissions S."/>
        </authorList>
    </citation>
    <scope>NUCLEOTIDE SEQUENCE [LARGE SCALE GENOMIC DNA]</scope>
    <source>
        <strain evidence="5">DSM 22363</strain>
    </source>
</reference>
<dbReference type="GO" id="GO:0050661">
    <property type="term" value="F:NADP binding"/>
    <property type="evidence" value="ECO:0007669"/>
    <property type="project" value="InterPro"/>
</dbReference>
<evidence type="ECO:0000256" key="1">
    <source>
        <dbReference type="ARBA" id="ARBA00022630"/>
    </source>
</evidence>
<keyword evidence="4" id="KW-0503">Monooxygenase</keyword>
<evidence type="ECO:0000256" key="2">
    <source>
        <dbReference type="ARBA" id="ARBA00022827"/>
    </source>
</evidence>
<evidence type="ECO:0000313" key="5">
    <source>
        <dbReference type="Proteomes" id="UP000185192"/>
    </source>
</evidence>
<sequence>MATVLKQSGGLSVDEEFIRRALDQAQINALRIALFQQTRDPELEEMAAVRTELRGTPYEFPKISKEHAAVIKQKAFEYLRDRDPASPSVMPSREEAAHMMEMFNGKKISEQHVDYGWGDLAFADNGFVRAARWKNKPADEELDKFHVTIIGAGFSGLMAAIQMQQLGLKFTIIERQAGLGGTWYLNDYPEARVDITSFIYQYKFEQDYPWKSHFATQGDLRDYVDYIVDKHGLREHIRLNTKVTGSVWNEENSRWDITTEDGDGNKDTLNSQFMISGAGLFSTPKLPQIEGIEKFRGKMFHTTAWDHDYDYTGKRVAVIGTGSTGSQLVRGVAAKASQLTIYQRTPNWVNQVPGYRNEVTPELRWLLDNMPGYKNWFSYHHTASAMQVEAFQYLDDEWIEKGGVVSEKNEQLRQMLQGYIRSKVGDNDELYEQLVPDYAPMSRRLVVDNDWYDSLLLDNVDLVSGPIDHFTENGIVSPDGTEREFDLVVLSAGFDVERYLWPVEYEGRDGTTLEDLWSEDGARAHLTLTIPKFPNFIILYGPNAGAVTGSFHSWMECLTRYSCRLITETIESGSKTFEIKEDVYLDYNDRLDKGLKTLLLENQGAGGGYYLNSHGRPGVTQPWTFDQFYEMIREPDFDEYSIR</sequence>
<dbReference type="GO" id="GO:0004499">
    <property type="term" value="F:N,N-dimethylaniline monooxygenase activity"/>
    <property type="evidence" value="ECO:0007669"/>
    <property type="project" value="InterPro"/>
</dbReference>
<dbReference type="SUPFAM" id="SSF51905">
    <property type="entry name" value="FAD/NAD(P)-binding domain"/>
    <property type="match status" value="2"/>
</dbReference>
<dbReference type="AlphaFoldDB" id="A0A1N6D1E3"/>
<organism evidence="4 5">
    <name type="scientific">Parasphingorhabdus marina DSM 22363</name>
    <dbReference type="NCBI Taxonomy" id="1123272"/>
    <lineage>
        <taxon>Bacteria</taxon>
        <taxon>Pseudomonadati</taxon>
        <taxon>Pseudomonadota</taxon>
        <taxon>Alphaproteobacteria</taxon>
        <taxon>Sphingomonadales</taxon>
        <taxon>Sphingomonadaceae</taxon>
        <taxon>Parasphingorhabdus</taxon>
    </lineage>
</organism>
<keyword evidence="5" id="KW-1185">Reference proteome</keyword>
<dbReference type="Pfam" id="PF00743">
    <property type="entry name" value="FMO-like"/>
    <property type="match status" value="1"/>
</dbReference>
<gene>
    <name evidence="4" type="ORF">SAMN02745824_1402</name>
</gene>
<dbReference type="PANTHER" id="PTHR42877:SF4">
    <property type="entry name" value="FAD_NAD(P)-BINDING DOMAIN-CONTAINING PROTEIN-RELATED"/>
    <property type="match status" value="1"/>
</dbReference>
<keyword evidence="1" id="KW-0285">Flavoprotein</keyword>
<dbReference type="PRINTS" id="PR00411">
    <property type="entry name" value="PNDRDTASEI"/>
</dbReference>
<dbReference type="Gene3D" id="3.50.50.60">
    <property type="entry name" value="FAD/NAD(P)-binding domain"/>
    <property type="match status" value="2"/>
</dbReference>
<accession>A0A1N6D1E3</accession>
<keyword evidence="3" id="KW-0560">Oxidoreductase</keyword>
<evidence type="ECO:0000313" key="4">
    <source>
        <dbReference type="EMBL" id="SIN64517.1"/>
    </source>
</evidence>
<dbReference type="OrthoDB" id="312624at2"/>
<dbReference type="PANTHER" id="PTHR42877">
    <property type="entry name" value="L-ORNITHINE N(5)-MONOOXYGENASE-RELATED"/>
    <property type="match status" value="1"/>
</dbReference>
<protein>
    <submittedName>
        <fullName evidence="4">4-hydroxyacetophenone monooxygenase</fullName>
    </submittedName>
</protein>
<dbReference type="RefSeq" id="WP_074204320.1">
    <property type="nucleotide sequence ID" value="NZ_FSQW01000001.1"/>
</dbReference>
<dbReference type="Proteomes" id="UP000185192">
    <property type="component" value="Unassembled WGS sequence"/>
</dbReference>